<proteinExistence type="predicted"/>
<accession>A0AAD5PFD4</accession>
<evidence type="ECO:0000313" key="3">
    <source>
        <dbReference type="Proteomes" id="UP001209540"/>
    </source>
</evidence>
<organism evidence="2 3">
    <name type="scientific">Phascolomyces articulosus</name>
    <dbReference type="NCBI Taxonomy" id="60185"/>
    <lineage>
        <taxon>Eukaryota</taxon>
        <taxon>Fungi</taxon>
        <taxon>Fungi incertae sedis</taxon>
        <taxon>Mucoromycota</taxon>
        <taxon>Mucoromycotina</taxon>
        <taxon>Mucoromycetes</taxon>
        <taxon>Mucorales</taxon>
        <taxon>Lichtheimiaceae</taxon>
        <taxon>Phascolomyces</taxon>
    </lineage>
</organism>
<sequence length="266" mass="31333">MLTFDPEDIYTWEKFETDVGMYIYTVNVFPDTAESNEAADNLAIKYTSAIIDFEKYDYEADKVIQSEFRRLMPLKRTSAHEQVKTKATKYQFPRDLLPTGFRTHRSKKQLFYLIDRLRFARERYSDNGTLLQSQFISDILFQVFFNERGRGGPRVSPTPNLIPLALICITFTMIYFHLCKSCNHPQATEKNTMFTANSYWRDVYDNYLHRRTSETRNIDWDRISEYHTNVIRGLQGRTHNEALDTTNAAETELRLYDGISDNDMID</sequence>
<name>A0AAD5PFD4_9FUNG</name>
<evidence type="ECO:0000313" key="2">
    <source>
        <dbReference type="EMBL" id="KAI9266465.1"/>
    </source>
</evidence>
<dbReference type="Proteomes" id="UP001209540">
    <property type="component" value="Unassembled WGS sequence"/>
</dbReference>
<reference evidence="2" key="2">
    <citation type="submission" date="2023-02" db="EMBL/GenBank/DDBJ databases">
        <authorList>
            <consortium name="DOE Joint Genome Institute"/>
            <person name="Mondo S.J."/>
            <person name="Chang Y."/>
            <person name="Wang Y."/>
            <person name="Ahrendt S."/>
            <person name="Andreopoulos W."/>
            <person name="Barry K."/>
            <person name="Beard J."/>
            <person name="Benny G.L."/>
            <person name="Blankenship S."/>
            <person name="Bonito G."/>
            <person name="Cuomo C."/>
            <person name="Desiro A."/>
            <person name="Gervers K.A."/>
            <person name="Hundley H."/>
            <person name="Kuo A."/>
            <person name="LaButti K."/>
            <person name="Lang B.F."/>
            <person name="Lipzen A."/>
            <person name="O'Donnell K."/>
            <person name="Pangilinan J."/>
            <person name="Reynolds N."/>
            <person name="Sandor L."/>
            <person name="Smith M.W."/>
            <person name="Tsang A."/>
            <person name="Grigoriev I.V."/>
            <person name="Stajich J.E."/>
            <person name="Spatafora J.W."/>
        </authorList>
    </citation>
    <scope>NUCLEOTIDE SEQUENCE</scope>
    <source>
        <strain evidence="2">RSA 2281</strain>
    </source>
</reference>
<protein>
    <recommendedName>
        <fullName evidence="1">DUF6532 domain-containing protein</fullName>
    </recommendedName>
</protein>
<dbReference type="EMBL" id="JAIXMP010000010">
    <property type="protein sequence ID" value="KAI9266465.1"/>
    <property type="molecule type" value="Genomic_DNA"/>
</dbReference>
<keyword evidence="3" id="KW-1185">Reference proteome</keyword>
<comment type="caution">
    <text evidence="2">The sequence shown here is derived from an EMBL/GenBank/DDBJ whole genome shotgun (WGS) entry which is preliminary data.</text>
</comment>
<evidence type="ECO:0000259" key="1">
    <source>
        <dbReference type="Pfam" id="PF20149"/>
    </source>
</evidence>
<feature type="domain" description="DUF6532" evidence="1">
    <location>
        <begin position="22"/>
        <end position="209"/>
    </location>
</feature>
<dbReference type="AlphaFoldDB" id="A0AAD5PFD4"/>
<dbReference type="Pfam" id="PF20149">
    <property type="entry name" value="DUF6532"/>
    <property type="match status" value="1"/>
</dbReference>
<reference evidence="2" key="1">
    <citation type="journal article" date="2022" name="IScience">
        <title>Evolution of zygomycete secretomes and the origins of terrestrial fungal ecologies.</title>
        <authorList>
            <person name="Chang Y."/>
            <person name="Wang Y."/>
            <person name="Mondo S."/>
            <person name="Ahrendt S."/>
            <person name="Andreopoulos W."/>
            <person name="Barry K."/>
            <person name="Beard J."/>
            <person name="Benny G.L."/>
            <person name="Blankenship S."/>
            <person name="Bonito G."/>
            <person name="Cuomo C."/>
            <person name="Desiro A."/>
            <person name="Gervers K.A."/>
            <person name="Hundley H."/>
            <person name="Kuo A."/>
            <person name="LaButti K."/>
            <person name="Lang B.F."/>
            <person name="Lipzen A."/>
            <person name="O'Donnell K."/>
            <person name="Pangilinan J."/>
            <person name="Reynolds N."/>
            <person name="Sandor L."/>
            <person name="Smith M.E."/>
            <person name="Tsang A."/>
            <person name="Grigoriev I.V."/>
            <person name="Stajich J.E."/>
            <person name="Spatafora J.W."/>
        </authorList>
    </citation>
    <scope>NUCLEOTIDE SEQUENCE</scope>
    <source>
        <strain evidence="2">RSA 2281</strain>
    </source>
</reference>
<gene>
    <name evidence="2" type="ORF">BDA99DRAFT_22532</name>
</gene>
<dbReference type="InterPro" id="IPR045341">
    <property type="entry name" value="DUF6532"/>
</dbReference>